<dbReference type="InterPro" id="IPR027417">
    <property type="entry name" value="P-loop_NTPase"/>
</dbReference>
<dbReference type="PANTHER" id="PTHR11638">
    <property type="entry name" value="ATP-DEPENDENT CLP PROTEASE"/>
    <property type="match status" value="1"/>
</dbReference>
<evidence type="ECO:0000259" key="7">
    <source>
        <dbReference type="PROSITE" id="PS51903"/>
    </source>
</evidence>
<evidence type="ECO:0000313" key="8">
    <source>
        <dbReference type="EMBL" id="GHP09120.1"/>
    </source>
</evidence>
<dbReference type="OrthoDB" id="47330at2759"/>
<evidence type="ECO:0000256" key="5">
    <source>
        <dbReference type="PROSITE-ProRule" id="PRU01251"/>
    </source>
</evidence>
<dbReference type="CDD" id="cd19499">
    <property type="entry name" value="RecA-like_ClpB_Hsp104-like"/>
    <property type="match status" value="1"/>
</dbReference>
<keyword evidence="3" id="KW-0067">ATP-binding</keyword>
<dbReference type="AlphaFoldDB" id="A0A830HTQ3"/>
<dbReference type="InterPro" id="IPR050130">
    <property type="entry name" value="ClpA_ClpB"/>
</dbReference>
<dbReference type="GO" id="GO:0016887">
    <property type="term" value="F:ATP hydrolysis activity"/>
    <property type="evidence" value="ECO:0007669"/>
    <property type="project" value="InterPro"/>
</dbReference>
<comment type="caution">
    <text evidence="8">The sequence shown here is derived from an EMBL/GenBank/DDBJ whole genome shotgun (WGS) entry which is preliminary data.</text>
</comment>
<dbReference type="PROSITE" id="PS51903">
    <property type="entry name" value="CLP_R"/>
    <property type="match status" value="1"/>
</dbReference>
<dbReference type="InterPro" id="IPR001270">
    <property type="entry name" value="ClpA/B"/>
</dbReference>
<protein>
    <recommendedName>
        <fullName evidence="7">Clp R domain-containing protein</fullName>
    </recommendedName>
</protein>
<dbReference type="InterPro" id="IPR041546">
    <property type="entry name" value="ClpA/ClpB_AAA_lid"/>
</dbReference>
<gene>
    <name evidence="8" type="ORF">PPROV_000785700</name>
</gene>
<dbReference type="Pfam" id="PF07724">
    <property type="entry name" value="AAA_2"/>
    <property type="match status" value="1"/>
</dbReference>
<dbReference type="Gene3D" id="3.40.50.300">
    <property type="entry name" value="P-loop containing nucleotide triphosphate hydrolases"/>
    <property type="match status" value="3"/>
</dbReference>
<keyword evidence="2" id="KW-0547">Nucleotide-binding</keyword>
<keyword evidence="9" id="KW-1185">Reference proteome</keyword>
<feature type="compositionally biased region" description="Basic and acidic residues" evidence="6">
    <location>
        <begin position="994"/>
        <end position="1003"/>
    </location>
</feature>
<evidence type="ECO:0000256" key="2">
    <source>
        <dbReference type="ARBA" id="ARBA00022741"/>
    </source>
</evidence>
<dbReference type="PANTHER" id="PTHR11638:SF18">
    <property type="entry name" value="HEAT SHOCK PROTEIN 104"/>
    <property type="match status" value="1"/>
</dbReference>
<organism evidence="8 9">
    <name type="scientific">Pycnococcus provasolii</name>
    <dbReference type="NCBI Taxonomy" id="41880"/>
    <lineage>
        <taxon>Eukaryota</taxon>
        <taxon>Viridiplantae</taxon>
        <taxon>Chlorophyta</taxon>
        <taxon>Pseudoscourfieldiophyceae</taxon>
        <taxon>Pseudoscourfieldiales</taxon>
        <taxon>Pycnococcaceae</taxon>
        <taxon>Pycnococcus</taxon>
    </lineage>
</organism>
<dbReference type="Gene3D" id="1.10.1780.10">
    <property type="entry name" value="Clp, N-terminal domain"/>
    <property type="match status" value="1"/>
</dbReference>
<feature type="domain" description="Clp R" evidence="7">
    <location>
        <begin position="111"/>
        <end position="272"/>
    </location>
</feature>
<evidence type="ECO:0000256" key="1">
    <source>
        <dbReference type="ARBA" id="ARBA00022737"/>
    </source>
</evidence>
<dbReference type="CDD" id="cd00009">
    <property type="entry name" value="AAA"/>
    <property type="match status" value="1"/>
</dbReference>
<dbReference type="Proteomes" id="UP000660262">
    <property type="component" value="Unassembled WGS sequence"/>
</dbReference>
<dbReference type="GO" id="GO:0005524">
    <property type="term" value="F:ATP binding"/>
    <property type="evidence" value="ECO:0007669"/>
    <property type="project" value="UniProtKB-KW"/>
</dbReference>
<dbReference type="InterPro" id="IPR003959">
    <property type="entry name" value="ATPase_AAA_core"/>
</dbReference>
<keyword evidence="1 5" id="KW-0677">Repeat</keyword>
<dbReference type="SMART" id="SM00382">
    <property type="entry name" value="AAA"/>
    <property type="match status" value="2"/>
</dbReference>
<dbReference type="InterPro" id="IPR019489">
    <property type="entry name" value="Clp_ATPase_C"/>
</dbReference>
<name>A0A830HTQ3_9CHLO</name>
<dbReference type="SUPFAM" id="SSF81923">
    <property type="entry name" value="Double Clp-N motif"/>
    <property type="match status" value="1"/>
</dbReference>
<dbReference type="Gene3D" id="1.10.8.60">
    <property type="match status" value="1"/>
</dbReference>
<sequence>MPGPPRPMAVLQGIPNAENRVPPGGGPGPGLGRATHISKFLIVIVIPLLLARSEERVLILAMASTSCLTARAFHRGGSSSSIHLAVARRARGGNSARLNNNVRGIKTCALFEQFNDQALRAVRAANEEAQALGCQKVSPRHILLGVTSLEHNGCAVALKRRGVNADNLLSADAASNGNSTSAKAQNNNPLAQMFQQKQTASSTFLPFDEDADRLLKLAGGMAKDDNVEKGRVTPRIIVLAMLEDGNNDAVALMRETCDGNDLDAVLADVRAAKGDLALAKGTEGKQGGLGMLNRKKKSVLDEMSTNLSLMAREERLDPVFGRAAELRRVMRILLRRRKNNPCLVGEPGVGKTAIAEALALTIERAAPDLPKRLIGKNVYSLNIGSLVADTRYRGDFEDRIKKLLDEVSNREDVILFIDELHLLMGAGSAGEEGGGMDMGNLLKPSLARGELCCIGATTIDEYRKHIEKDAALERRFQPVYVDEPDEQSCRDILDALTPRYEEFHAVSYTPGAIQAAVSLSQRYLPDRRLPDKAIDLMDEAGAMASCGELCGEVCLMKDGVEDVSKNSKSASGDNLVVDEEVIANVLSEWTGIPIERLDLSQRERLLQLESVLHESIVGQNAAVEAVSRAVRRRFAGIQGKRTRPVASFLFAGPTGVGKTELAKTVSNVVYGGGSGGDKSSDKKSLGNSRTAKAAETMIRIDMSEYMEPHTVSRLIGSPPGYIGYEEGGQLTENVRRSPHSLVLLDEVEKAHPDVLNILLAILDDGRVTDGKGRLVDFTNVVIVLTSNCGSREVQEALSRNGDGASDADRRAAAESALRGALVERFRPEFLNRFDEIVNFDALTDDDLRAVSRLVTSGVARGCADDLGLKVDVSDGFYEVLGSLAKASPFGARPVRRAVSRLLEDALAVAVLDGFVDSQVDGEFGGEAGGGNGGSQVTVDATRASSRAVTVALTRGSDGKTKTVEVDVEGGLGGIEGVGVEAANGGDAPSSDEEPGARFRERQAQRTQPAM</sequence>
<dbReference type="InterPro" id="IPR036628">
    <property type="entry name" value="Clp_N_dom_sf"/>
</dbReference>
<accession>A0A830HTQ3</accession>
<dbReference type="GO" id="GO:0005737">
    <property type="term" value="C:cytoplasm"/>
    <property type="evidence" value="ECO:0007669"/>
    <property type="project" value="TreeGrafter"/>
</dbReference>
<evidence type="ECO:0000256" key="3">
    <source>
        <dbReference type="ARBA" id="ARBA00022840"/>
    </source>
</evidence>
<evidence type="ECO:0000313" key="9">
    <source>
        <dbReference type="Proteomes" id="UP000660262"/>
    </source>
</evidence>
<dbReference type="InterPro" id="IPR004176">
    <property type="entry name" value="Clp_R_N"/>
</dbReference>
<dbReference type="InterPro" id="IPR003593">
    <property type="entry name" value="AAA+_ATPase"/>
</dbReference>
<reference evidence="8" key="1">
    <citation type="submission" date="2020-10" db="EMBL/GenBank/DDBJ databases">
        <title>Unveiling of a novel bifunctional photoreceptor, Dualchrome1, isolated from a cosmopolitan green alga.</title>
        <authorList>
            <person name="Suzuki S."/>
            <person name="Kawachi M."/>
        </authorList>
    </citation>
    <scope>NUCLEOTIDE SEQUENCE</scope>
    <source>
        <strain evidence="8">NIES 2893</strain>
    </source>
</reference>
<dbReference type="EMBL" id="BNJQ01000023">
    <property type="protein sequence ID" value="GHP09120.1"/>
    <property type="molecule type" value="Genomic_DNA"/>
</dbReference>
<dbReference type="Pfam" id="PF10431">
    <property type="entry name" value="ClpB_D2-small"/>
    <property type="match status" value="1"/>
</dbReference>
<proteinExistence type="predicted"/>
<dbReference type="Pfam" id="PF00004">
    <property type="entry name" value="AAA"/>
    <property type="match status" value="1"/>
</dbReference>
<dbReference type="PRINTS" id="PR00300">
    <property type="entry name" value="CLPPROTEASEA"/>
</dbReference>
<feature type="region of interest" description="Disordered" evidence="6">
    <location>
        <begin position="974"/>
        <end position="1010"/>
    </location>
</feature>
<evidence type="ECO:0000256" key="6">
    <source>
        <dbReference type="SAM" id="MobiDB-lite"/>
    </source>
</evidence>
<dbReference type="Pfam" id="PF17871">
    <property type="entry name" value="AAA_lid_9"/>
    <property type="match status" value="1"/>
</dbReference>
<keyword evidence="4" id="KW-0143">Chaperone</keyword>
<dbReference type="Pfam" id="PF02861">
    <property type="entry name" value="Clp_N"/>
    <property type="match status" value="1"/>
</dbReference>
<dbReference type="GO" id="GO:0034605">
    <property type="term" value="P:cellular response to heat"/>
    <property type="evidence" value="ECO:0007669"/>
    <property type="project" value="TreeGrafter"/>
</dbReference>
<dbReference type="SUPFAM" id="SSF52540">
    <property type="entry name" value="P-loop containing nucleoside triphosphate hydrolases"/>
    <property type="match status" value="2"/>
</dbReference>
<evidence type="ECO:0000256" key="4">
    <source>
        <dbReference type="ARBA" id="ARBA00023186"/>
    </source>
</evidence>
<dbReference type="FunFam" id="3.40.50.300:FF:000025">
    <property type="entry name" value="ATP-dependent Clp protease subunit"/>
    <property type="match status" value="1"/>
</dbReference>